<organism evidence="4 5">
    <name type="scientific">Physocladia obscura</name>
    <dbReference type="NCBI Taxonomy" id="109957"/>
    <lineage>
        <taxon>Eukaryota</taxon>
        <taxon>Fungi</taxon>
        <taxon>Fungi incertae sedis</taxon>
        <taxon>Chytridiomycota</taxon>
        <taxon>Chytridiomycota incertae sedis</taxon>
        <taxon>Chytridiomycetes</taxon>
        <taxon>Chytridiales</taxon>
        <taxon>Chytriomycetaceae</taxon>
        <taxon>Physocladia</taxon>
    </lineage>
</organism>
<proteinExistence type="inferred from homology"/>
<keyword evidence="4" id="KW-0812">Transmembrane</keyword>
<sequence>MTSITIPNISIENFNFQCDPHSTIHSIAFAAAISLITVIKIPKFMSALLQASSRPLKQQLQPHQQTLFRKICGTCLSYAIMNPTGVESLILEFIQQQQQLDDFKNMSNGSLQVLDARALQPVAKIVCTVPRIAESQDAYFSNIGSQICALIFAEKIGSTGGNSVDESSLVYQAAMYLVTKLMNKVPRFAKKYIIDVVLLPLCVKFYSVKSGRSAVDGYGRDVNIDLDGNLVIIDEREAAQTFIPLYRFHELSYSSIVMAKSLSIKEMLKSLLQMNSTSKNQLLLTELATYRGTNISGMTPVAKLGGSGGIMFVSTPNTDFSIVQDPEAFVNFLVYLDNNDLISGVFLALLEEYIKSNSSFSNEDDIDAGNLVSIRILMILIEKFGANLIKGTRKIVELVKSIVVSMSVDSGCLLLCLTILKGIISNLGEDQIDIKEKFNFTPEFNMVLQTLEDHPEAGIQTVTRDIRRLILVNSIQKNTSNENEAQKLQRESELLFAKSMLELSDELLPVRAYGIDQIRKMVLSRNEVARKNLYTILCAFLDMVQDTDSFIYLHAVSGLSALTDVYAPDCLPEIISRYTNGANTLDYRVRIGEVANKTIQRAGPVFPKLAPEILPRILRVLLDESKELRGSAISLLGVVAETAPGPLAPFVEQIFGYIENSLIFERENTAMRQGCVLVLLGVVRGVLKERGVLVQAFPKGILKRIYTRLKIVSAGDTDELTRYNAGVALDEMRGLIFQ</sequence>
<dbReference type="GO" id="GO:0009306">
    <property type="term" value="P:protein secretion"/>
    <property type="evidence" value="ECO:0007669"/>
    <property type="project" value="TreeGrafter"/>
</dbReference>
<accession>A0AAD5T7C2</accession>
<dbReference type="InterPro" id="IPR019451">
    <property type="entry name" value="Rtp1_C1"/>
</dbReference>
<dbReference type="Proteomes" id="UP001211907">
    <property type="component" value="Unassembled WGS sequence"/>
</dbReference>
<evidence type="ECO:0000259" key="2">
    <source>
        <dbReference type="Pfam" id="PF10363"/>
    </source>
</evidence>
<keyword evidence="5" id="KW-1185">Reference proteome</keyword>
<dbReference type="AlphaFoldDB" id="A0AAD5T7C2"/>
<name>A0AAD5T7C2_9FUNG</name>
<reference evidence="4" key="1">
    <citation type="submission" date="2020-05" db="EMBL/GenBank/DDBJ databases">
        <title>Phylogenomic resolution of chytrid fungi.</title>
        <authorList>
            <person name="Stajich J.E."/>
            <person name="Amses K."/>
            <person name="Simmons R."/>
            <person name="Seto K."/>
            <person name="Myers J."/>
            <person name="Bonds A."/>
            <person name="Quandt C.A."/>
            <person name="Barry K."/>
            <person name="Liu P."/>
            <person name="Grigoriev I."/>
            <person name="Longcore J.E."/>
            <person name="James T.Y."/>
        </authorList>
    </citation>
    <scope>NUCLEOTIDE SEQUENCE</scope>
    <source>
        <strain evidence="4">JEL0513</strain>
    </source>
</reference>
<gene>
    <name evidence="4" type="primary">TMCO7</name>
    <name evidence="4" type="ORF">HK100_002114</name>
</gene>
<evidence type="ECO:0000259" key="3">
    <source>
        <dbReference type="Pfam" id="PF23565"/>
    </source>
</evidence>
<comment type="caution">
    <text evidence="4">The sequence shown here is derived from an EMBL/GenBank/DDBJ whole genome shotgun (WGS) entry which is preliminary data.</text>
</comment>
<comment type="similarity">
    <text evidence="1">Belongs to the Tango6 family.</text>
</comment>
<evidence type="ECO:0000313" key="5">
    <source>
        <dbReference type="Proteomes" id="UP001211907"/>
    </source>
</evidence>
<evidence type="ECO:0000256" key="1">
    <source>
        <dbReference type="ARBA" id="ARBA00005724"/>
    </source>
</evidence>
<feature type="domain" description="RNA polymerase II assembly factor Rtp1 C-terminal" evidence="2">
    <location>
        <begin position="497"/>
        <end position="604"/>
    </location>
</feature>
<dbReference type="Pfam" id="PF23565">
    <property type="entry name" value="ARM_TANGO6"/>
    <property type="match status" value="1"/>
</dbReference>
<dbReference type="PANTHER" id="PTHR20959">
    <property type="entry name" value="TRANSPORT AND GOLGI ORGANIZATION PROTEIN 6 FAMILY MEMBER"/>
    <property type="match status" value="1"/>
</dbReference>
<dbReference type="EMBL" id="JADGJH010000148">
    <property type="protein sequence ID" value="KAJ3135983.1"/>
    <property type="molecule type" value="Genomic_DNA"/>
</dbReference>
<dbReference type="Pfam" id="PF10363">
    <property type="entry name" value="RTP1_C1"/>
    <property type="match status" value="1"/>
</dbReference>
<dbReference type="InterPro" id="IPR016024">
    <property type="entry name" value="ARM-type_fold"/>
</dbReference>
<dbReference type="InterPro" id="IPR057407">
    <property type="entry name" value="HEAT_TANGO6"/>
</dbReference>
<dbReference type="InterPro" id="IPR011989">
    <property type="entry name" value="ARM-like"/>
</dbReference>
<dbReference type="PANTHER" id="PTHR20959:SF1">
    <property type="entry name" value="TRANSPORT AND GOLGI ORGANIZATION PROTEIN 6 HOMOLOG"/>
    <property type="match status" value="1"/>
</dbReference>
<feature type="domain" description="TANGO6 HEAT repeat" evidence="3">
    <location>
        <begin position="80"/>
        <end position="204"/>
    </location>
</feature>
<protein>
    <submittedName>
        <fullName evidence="4">Transmembrane and coiled-coil domains-containing protein 7</fullName>
    </submittedName>
</protein>
<dbReference type="InterPro" id="IPR039600">
    <property type="entry name" value="TANGO6/Rtp1"/>
</dbReference>
<keyword evidence="4" id="KW-0472">Membrane</keyword>
<dbReference type="Gene3D" id="1.25.10.10">
    <property type="entry name" value="Leucine-rich Repeat Variant"/>
    <property type="match status" value="1"/>
</dbReference>
<dbReference type="SUPFAM" id="SSF48371">
    <property type="entry name" value="ARM repeat"/>
    <property type="match status" value="1"/>
</dbReference>
<evidence type="ECO:0000313" key="4">
    <source>
        <dbReference type="EMBL" id="KAJ3135983.1"/>
    </source>
</evidence>